<dbReference type="Proteomes" id="UP000289784">
    <property type="component" value="Unassembled WGS sequence"/>
</dbReference>
<keyword evidence="4 5" id="KW-0472">Membrane</keyword>
<evidence type="ECO:0000256" key="6">
    <source>
        <dbReference type="SAM" id="MobiDB-lite"/>
    </source>
</evidence>
<comment type="function">
    <text evidence="5">Interacts with outer membrane receptor proteins that carry out high-affinity binding and energy dependent uptake into the periplasmic space of specific substrates. It could act to transduce energy from the cytoplasmic membrane to specific energy-requiring processes in the outer membrane, resulting in the release into the periplasm of ligands bound by these outer membrane proteins.</text>
</comment>
<sequence>MLRELIFLLTETAVASSVAMALVLLLRRPVRAWGGAGAGYALWALVPVALGAVLLPAPVRPLVPLAMTAQVGAAQPLAALPAGPAFDWSLPLGLCWLAGVLVVAALQVWQQRRFLRRLGPLRMHRPGLQVAATSAGLPAVTGVLRPRIVLPADFLQRYDAAERALVVAHERQHIVRGDLLCNALLALLRCLHWFNPLLHLAARHYRHDQELACDARVLRRHPQARRAYAQAMLKTQLDDLALPVGCHWHTHPIKERIAMLKRPIPRRWQRAVSSVLLLALLAGGGYAAWAQQPSAPAVKAPAGAADEAMYGLQIQLDAAGQAHPFEVHARPSEPFGFMTTASQGHAWSGEFTLTEAGNGRLRLQGELKDNDRVVSAPTLVFELGKQASIEVGSDPGALFKMQVMARVLHADERPMPPPADADLTTTVFKGAVRIQTAADGTQHATANAIEITREASQKPLAELKPPAYPEEAARARIEGRVVVLVDVTPDGHVAAATIETSQPAGVFDAAVLKAVRGWTFDPAMQNGTAVVGRVRVPVDFAMDDAPMAGTQAALIDRNAYGWFTEDAGKPLATTLNCDAALLEKQDVSGQTRRRCGIRRPEATPPATAPQAVSPPQAAVARGSRVLADVAADGQVANPRLDTYRSPNALERALVRTLKKSRHAPAVRDGVPVPSTLAIDTRAVQPAPAGFLAAR</sequence>
<keyword evidence="5" id="KW-0813">Transport</keyword>
<dbReference type="GO" id="GO:0055085">
    <property type="term" value="P:transmembrane transport"/>
    <property type="evidence" value="ECO:0007669"/>
    <property type="project" value="InterPro"/>
</dbReference>
<dbReference type="Pfam" id="PF03544">
    <property type="entry name" value="TonB_C"/>
    <property type="match status" value="1"/>
</dbReference>
<dbReference type="PANTHER" id="PTHR34978:SF3">
    <property type="entry name" value="SLR0241 PROTEIN"/>
    <property type="match status" value="1"/>
</dbReference>
<keyword evidence="5" id="KW-0735">Signal-anchor</keyword>
<dbReference type="Pfam" id="PF05569">
    <property type="entry name" value="Peptidase_M56"/>
    <property type="match status" value="1"/>
</dbReference>
<protein>
    <recommendedName>
        <fullName evidence="5">Protein TonB</fullName>
    </recommendedName>
</protein>
<accession>A0A4Q1JU14</accession>
<feature type="transmembrane region" description="Helical" evidence="5">
    <location>
        <begin position="6"/>
        <end position="26"/>
    </location>
</feature>
<dbReference type="GO" id="GO:0005886">
    <property type="term" value="C:plasma membrane"/>
    <property type="evidence" value="ECO:0007669"/>
    <property type="project" value="UniProtKB-SubCell"/>
</dbReference>
<feature type="transmembrane region" description="Helical" evidence="5">
    <location>
        <begin position="38"/>
        <end position="57"/>
    </location>
</feature>
<comment type="similarity">
    <text evidence="5">Belongs to the TonB family.</text>
</comment>
<keyword evidence="5" id="KW-0997">Cell inner membrane</keyword>
<dbReference type="GO" id="GO:0030288">
    <property type="term" value="C:outer membrane-bounded periplasmic space"/>
    <property type="evidence" value="ECO:0007669"/>
    <property type="project" value="InterPro"/>
</dbReference>
<dbReference type="CDD" id="cd07341">
    <property type="entry name" value="M56_BlaR1_MecR1_like"/>
    <property type="match status" value="1"/>
</dbReference>
<evidence type="ECO:0000256" key="2">
    <source>
        <dbReference type="ARBA" id="ARBA00022692"/>
    </source>
</evidence>
<dbReference type="AlphaFoldDB" id="A0A4Q1JU14"/>
<keyword evidence="2 5" id="KW-0812">Transmembrane</keyword>
<evidence type="ECO:0000313" key="9">
    <source>
        <dbReference type="Proteomes" id="UP000289784"/>
    </source>
</evidence>
<comment type="caution">
    <text evidence="8">The sequence shown here is derived from an EMBL/GenBank/DDBJ whole genome shotgun (WGS) entry which is preliminary data.</text>
</comment>
<name>A0A4Q1JU14_9GAMM</name>
<dbReference type="GO" id="GO:0015891">
    <property type="term" value="P:siderophore transport"/>
    <property type="evidence" value="ECO:0007669"/>
    <property type="project" value="InterPro"/>
</dbReference>
<keyword evidence="3 5" id="KW-1133">Transmembrane helix</keyword>
<evidence type="ECO:0000256" key="5">
    <source>
        <dbReference type="RuleBase" id="RU362123"/>
    </source>
</evidence>
<evidence type="ECO:0000256" key="1">
    <source>
        <dbReference type="ARBA" id="ARBA00004167"/>
    </source>
</evidence>
<keyword evidence="5" id="KW-1003">Cell membrane</keyword>
<evidence type="ECO:0000256" key="3">
    <source>
        <dbReference type="ARBA" id="ARBA00022989"/>
    </source>
</evidence>
<dbReference type="SUPFAM" id="SSF74653">
    <property type="entry name" value="TolA/TonB C-terminal domain"/>
    <property type="match status" value="2"/>
</dbReference>
<feature type="region of interest" description="Disordered" evidence="6">
    <location>
        <begin position="591"/>
        <end position="614"/>
    </location>
</feature>
<dbReference type="OrthoDB" id="1628901at2"/>
<dbReference type="InterPro" id="IPR037682">
    <property type="entry name" value="TonB_C"/>
</dbReference>
<dbReference type="Gene3D" id="3.30.1150.10">
    <property type="match status" value="2"/>
</dbReference>
<dbReference type="PRINTS" id="PR01374">
    <property type="entry name" value="TONBPROTEIN"/>
</dbReference>
<feature type="transmembrane region" description="Helical" evidence="5">
    <location>
        <begin position="88"/>
        <end position="109"/>
    </location>
</feature>
<organism evidence="8 9">
    <name type="scientific">Pseudoxanthomonas composti</name>
    <dbReference type="NCBI Taxonomy" id="2137479"/>
    <lineage>
        <taxon>Bacteria</taxon>
        <taxon>Pseudomonadati</taxon>
        <taxon>Pseudomonadota</taxon>
        <taxon>Gammaproteobacteria</taxon>
        <taxon>Lysobacterales</taxon>
        <taxon>Lysobacteraceae</taxon>
        <taxon>Pseudoxanthomonas</taxon>
    </lineage>
</organism>
<dbReference type="InterPro" id="IPR006260">
    <property type="entry name" value="TonB/TolA_C"/>
</dbReference>
<dbReference type="GO" id="GO:0031992">
    <property type="term" value="F:energy transducer activity"/>
    <property type="evidence" value="ECO:0007669"/>
    <property type="project" value="InterPro"/>
</dbReference>
<feature type="domain" description="TonB C-terminal" evidence="7">
    <location>
        <begin position="453"/>
        <end position="549"/>
    </location>
</feature>
<dbReference type="InterPro" id="IPR008756">
    <property type="entry name" value="Peptidase_M56"/>
</dbReference>
<dbReference type="PANTHER" id="PTHR34978">
    <property type="entry name" value="POSSIBLE SENSOR-TRANSDUCER PROTEIN BLAR"/>
    <property type="match status" value="1"/>
</dbReference>
<dbReference type="InterPro" id="IPR003538">
    <property type="entry name" value="TonB"/>
</dbReference>
<comment type="subcellular location">
    <subcellularLocation>
        <location evidence="5">Cell inner membrane</location>
        <topology evidence="5">Single-pass membrane protein</topology>
        <orientation evidence="5">Periplasmic side</orientation>
    </subcellularLocation>
    <subcellularLocation>
        <location evidence="1">Membrane</location>
        <topology evidence="1">Single-pass membrane protein</topology>
    </subcellularLocation>
</comment>
<reference evidence="8 9" key="1">
    <citation type="submission" date="2019-01" db="EMBL/GenBank/DDBJ databases">
        <title>Pseudoxanthomonas composti sp. nov., isolated from compost.</title>
        <authorList>
            <person name="Yang G."/>
        </authorList>
    </citation>
    <scope>NUCLEOTIDE SEQUENCE [LARGE SCALE GENOMIC DNA]</scope>
    <source>
        <strain evidence="8 9">GSS15</strain>
    </source>
</reference>
<evidence type="ECO:0000259" key="7">
    <source>
        <dbReference type="PROSITE" id="PS52015"/>
    </source>
</evidence>
<dbReference type="EMBL" id="SAWZ01000010">
    <property type="protein sequence ID" value="RXR01462.1"/>
    <property type="molecule type" value="Genomic_DNA"/>
</dbReference>
<keyword evidence="9" id="KW-1185">Reference proteome</keyword>
<feature type="transmembrane region" description="Helical" evidence="5">
    <location>
        <begin position="271"/>
        <end position="289"/>
    </location>
</feature>
<keyword evidence="5" id="KW-0653">Protein transport</keyword>
<gene>
    <name evidence="8" type="ORF">EPA99_16180</name>
</gene>
<evidence type="ECO:0000256" key="4">
    <source>
        <dbReference type="ARBA" id="ARBA00023136"/>
    </source>
</evidence>
<dbReference type="NCBIfam" id="TIGR01352">
    <property type="entry name" value="tonB_Cterm"/>
    <property type="match status" value="1"/>
</dbReference>
<dbReference type="PROSITE" id="PS52015">
    <property type="entry name" value="TONB_CTD"/>
    <property type="match status" value="1"/>
</dbReference>
<dbReference type="RefSeq" id="WP_129472279.1">
    <property type="nucleotide sequence ID" value="NZ_SAWZ01000010.1"/>
</dbReference>
<comment type="caution">
    <text evidence="5">Lacks conserved residue(s) required for the propagation of feature annotation.</text>
</comment>
<dbReference type="InterPro" id="IPR052173">
    <property type="entry name" value="Beta-lactam_resp_regulator"/>
</dbReference>
<dbReference type="GO" id="GO:0015031">
    <property type="term" value="P:protein transport"/>
    <property type="evidence" value="ECO:0007669"/>
    <property type="project" value="UniProtKB-UniRule"/>
</dbReference>
<proteinExistence type="inferred from homology"/>
<evidence type="ECO:0000313" key="8">
    <source>
        <dbReference type="EMBL" id="RXR01462.1"/>
    </source>
</evidence>